<evidence type="ECO:0000256" key="1">
    <source>
        <dbReference type="SAM" id="MobiDB-lite"/>
    </source>
</evidence>
<feature type="chain" id="PRO_5042722400" evidence="2">
    <location>
        <begin position="23"/>
        <end position="75"/>
    </location>
</feature>
<protein>
    <submittedName>
        <fullName evidence="3">Uncharacterized protein</fullName>
    </submittedName>
</protein>
<keyword evidence="2" id="KW-0732">Signal</keyword>
<reference evidence="5 6" key="1">
    <citation type="submission" date="2019-08" db="EMBL/GenBank/DDBJ databases">
        <title>Draft genome sequences of two oriental melons (Cucumis melo L. var makuwa).</title>
        <authorList>
            <person name="Kwon S.-Y."/>
        </authorList>
    </citation>
    <scope>NUCLEOTIDE SEQUENCE [LARGE SCALE GENOMIC DNA]</scope>
    <source>
        <strain evidence="6">cv. Chang Bougi</strain>
        <strain evidence="5">cv. SW 3</strain>
        <tissue evidence="3">Leaf</tissue>
    </source>
</reference>
<organism evidence="3 5">
    <name type="scientific">Cucumis melo var. makuwa</name>
    <name type="common">Oriental melon</name>
    <dbReference type="NCBI Taxonomy" id="1194695"/>
    <lineage>
        <taxon>Eukaryota</taxon>
        <taxon>Viridiplantae</taxon>
        <taxon>Streptophyta</taxon>
        <taxon>Embryophyta</taxon>
        <taxon>Tracheophyta</taxon>
        <taxon>Spermatophyta</taxon>
        <taxon>Magnoliopsida</taxon>
        <taxon>eudicotyledons</taxon>
        <taxon>Gunneridae</taxon>
        <taxon>Pentapetalae</taxon>
        <taxon>rosids</taxon>
        <taxon>fabids</taxon>
        <taxon>Cucurbitales</taxon>
        <taxon>Cucurbitaceae</taxon>
        <taxon>Benincaseae</taxon>
        <taxon>Cucumis</taxon>
    </lineage>
</organism>
<feature type="region of interest" description="Disordered" evidence="1">
    <location>
        <begin position="37"/>
        <end position="59"/>
    </location>
</feature>
<evidence type="ECO:0000313" key="4">
    <source>
        <dbReference type="EMBL" id="TYK01422.1"/>
    </source>
</evidence>
<dbReference type="EMBL" id="SSTD01016199">
    <property type="protein sequence ID" value="TYK01422.1"/>
    <property type="molecule type" value="Genomic_DNA"/>
</dbReference>
<feature type="compositionally biased region" description="Basic and acidic residues" evidence="1">
    <location>
        <begin position="39"/>
        <end position="49"/>
    </location>
</feature>
<proteinExistence type="predicted"/>
<evidence type="ECO:0000256" key="2">
    <source>
        <dbReference type="SAM" id="SignalP"/>
    </source>
</evidence>
<evidence type="ECO:0000313" key="3">
    <source>
        <dbReference type="EMBL" id="KAA0065660.1"/>
    </source>
</evidence>
<accession>A0A5A7VEN6</accession>
<feature type="signal peptide" evidence="2">
    <location>
        <begin position="1"/>
        <end position="22"/>
    </location>
</feature>
<evidence type="ECO:0000313" key="6">
    <source>
        <dbReference type="Proteomes" id="UP000321947"/>
    </source>
</evidence>
<name>A0A5A7VEN6_CUCMM</name>
<evidence type="ECO:0000313" key="5">
    <source>
        <dbReference type="Proteomes" id="UP000321393"/>
    </source>
</evidence>
<dbReference type="EMBL" id="SSTE01001308">
    <property type="protein sequence ID" value="KAA0065660.1"/>
    <property type="molecule type" value="Genomic_DNA"/>
</dbReference>
<sequence length="75" mass="8337">MSLRWAMVFVIAVMLLSAQSLAEVHRPALTQHDPYYPNKEVESVGHHTGDTANPKIGKTCRKGLPYSKCKPPMSD</sequence>
<comment type="caution">
    <text evidence="3">The sequence shown here is derived from an EMBL/GenBank/DDBJ whole genome shotgun (WGS) entry which is preliminary data.</text>
</comment>
<dbReference type="Proteomes" id="UP000321393">
    <property type="component" value="Unassembled WGS sequence"/>
</dbReference>
<dbReference type="AlphaFoldDB" id="A0A5A7VEN6"/>
<gene>
    <name evidence="4" type="ORF">E5676_scaffold772G00050</name>
    <name evidence="3" type="ORF">E6C27_scaffold90G001190</name>
</gene>
<dbReference type="Proteomes" id="UP000321947">
    <property type="component" value="Unassembled WGS sequence"/>
</dbReference>